<dbReference type="InterPro" id="IPR001584">
    <property type="entry name" value="Integrase_cat-core"/>
</dbReference>
<dbReference type="PANTHER" id="PTHR47515">
    <property type="entry name" value="LOW CALCIUM RESPONSE LOCUS PROTEIN T"/>
    <property type="match status" value="1"/>
</dbReference>
<reference evidence="2" key="1">
    <citation type="submission" date="2018-05" db="EMBL/GenBank/DDBJ databases">
        <authorList>
            <person name="Lanie J.A."/>
            <person name="Ng W.-L."/>
            <person name="Kazmierczak K.M."/>
            <person name="Andrzejewski T.M."/>
            <person name="Davidsen T.M."/>
            <person name="Wayne K.J."/>
            <person name="Tettelin H."/>
            <person name="Glass J.I."/>
            <person name="Rusch D."/>
            <person name="Podicherti R."/>
            <person name="Tsui H.-C.T."/>
            <person name="Winkler M.E."/>
        </authorList>
    </citation>
    <scope>NUCLEOTIDE SEQUENCE</scope>
</reference>
<sequence>MKGALRRKSNEHPELGYAKITRLLKQEGWQVGARNVQRLRRELGLAVPAKKPKRRRQGVSTGLPTKGKHRGHVWTWDFVHDTTKRGGKLRMLNIIDEYTRECLCIHVDRQINARKVKKIFSKLIDEHGAPEHIRSDNGSEFIERGLREWLAENEIKTLYIEAGCPWQNGYIESFNARLREECLNREELWTLTEARVVIEDWRWKYNHVRPHRSLGYITPNEFAQDEVGKEAQGQCRALGRATPSLRPSIDLLYDIEQIINPSRLTKALDQFG</sequence>
<dbReference type="InterPro" id="IPR048020">
    <property type="entry name" value="Transpos_IS3"/>
</dbReference>
<dbReference type="SUPFAM" id="SSF53098">
    <property type="entry name" value="Ribonuclease H-like"/>
    <property type="match status" value="1"/>
</dbReference>
<evidence type="ECO:0000259" key="1">
    <source>
        <dbReference type="PROSITE" id="PS50994"/>
    </source>
</evidence>
<dbReference type="AlphaFoldDB" id="A0A381UUE6"/>
<feature type="domain" description="Integrase catalytic" evidence="1">
    <location>
        <begin position="60"/>
        <end position="227"/>
    </location>
</feature>
<dbReference type="Gene3D" id="3.30.420.10">
    <property type="entry name" value="Ribonuclease H-like superfamily/Ribonuclease H"/>
    <property type="match status" value="1"/>
</dbReference>
<dbReference type="EMBL" id="UINC01007021">
    <property type="protein sequence ID" value="SVA30977.1"/>
    <property type="molecule type" value="Genomic_DNA"/>
</dbReference>
<dbReference type="Pfam" id="PF13276">
    <property type="entry name" value="HTH_21"/>
    <property type="match status" value="1"/>
</dbReference>
<evidence type="ECO:0000313" key="2">
    <source>
        <dbReference type="EMBL" id="SVA30977.1"/>
    </source>
</evidence>
<proteinExistence type="predicted"/>
<dbReference type="GO" id="GO:0015074">
    <property type="term" value="P:DNA integration"/>
    <property type="evidence" value="ECO:0007669"/>
    <property type="project" value="InterPro"/>
</dbReference>
<accession>A0A381UUE6</accession>
<dbReference type="GO" id="GO:0003676">
    <property type="term" value="F:nucleic acid binding"/>
    <property type="evidence" value="ECO:0007669"/>
    <property type="project" value="InterPro"/>
</dbReference>
<dbReference type="PROSITE" id="PS50994">
    <property type="entry name" value="INTEGRASE"/>
    <property type="match status" value="1"/>
</dbReference>
<name>A0A381UUE6_9ZZZZ</name>
<gene>
    <name evidence="2" type="ORF">METZ01_LOCUS83831</name>
</gene>
<protein>
    <recommendedName>
        <fullName evidence="1">Integrase catalytic domain-containing protein</fullName>
    </recommendedName>
</protein>
<dbReference type="PANTHER" id="PTHR47515:SF1">
    <property type="entry name" value="BLR2054 PROTEIN"/>
    <property type="match status" value="1"/>
</dbReference>
<dbReference type="InterPro" id="IPR036397">
    <property type="entry name" value="RNaseH_sf"/>
</dbReference>
<dbReference type="NCBIfam" id="NF033516">
    <property type="entry name" value="transpos_IS3"/>
    <property type="match status" value="1"/>
</dbReference>
<organism evidence="2">
    <name type="scientific">marine metagenome</name>
    <dbReference type="NCBI Taxonomy" id="408172"/>
    <lineage>
        <taxon>unclassified sequences</taxon>
        <taxon>metagenomes</taxon>
        <taxon>ecological metagenomes</taxon>
    </lineage>
</organism>
<dbReference type="InterPro" id="IPR025948">
    <property type="entry name" value="HTH-like_dom"/>
</dbReference>
<dbReference type="Pfam" id="PF13683">
    <property type="entry name" value="rve_3"/>
    <property type="match status" value="1"/>
</dbReference>
<dbReference type="InterPro" id="IPR012337">
    <property type="entry name" value="RNaseH-like_sf"/>
</dbReference>